<sequence>MASLSPQSALIILGASMALSTAAVAQGVTPNPSADPRNAVGLGIGAVMEAYRDLDEDTRILPTPVLRLDGRRFSVSGTSASYSLLKGEKWEAAATLDYRFQGYDAEDSPIFQGMDDRDSTLEGGGWYSYKIGPAILTAYALTDLFDRHGGYELRGVAAYKVVDNRATKVTPYLGLSFQSEDLANYYYGVEADEAATLVIDGESVTRAQYVPGETLTPFVGITARQALSRKWAIAATGRYEFLPDEVVDSPLTDADSRAFFALALARLF</sequence>
<evidence type="ECO:0000313" key="8">
    <source>
        <dbReference type="Proteomes" id="UP000001302"/>
    </source>
</evidence>
<gene>
    <name evidence="7" type="ordered locus">PB2503_09289</name>
</gene>
<dbReference type="eggNOG" id="COG3713">
    <property type="taxonomic scope" value="Bacteria"/>
</dbReference>
<dbReference type="InterPro" id="IPR010583">
    <property type="entry name" value="MipA"/>
</dbReference>
<evidence type="ECO:0000256" key="3">
    <source>
        <dbReference type="ARBA" id="ARBA00022729"/>
    </source>
</evidence>
<evidence type="ECO:0000256" key="6">
    <source>
        <dbReference type="SAM" id="SignalP"/>
    </source>
</evidence>
<keyword evidence="3 6" id="KW-0732">Signal</keyword>
<keyword evidence="8" id="KW-1185">Reference proteome</keyword>
<dbReference type="PANTHER" id="PTHR38776:SF1">
    <property type="entry name" value="MLTA-INTERACTING PROTEIN-RELATED"/>
    <property type="match status" value="1"/>
</dbReference>
<feature type="signal peptide" evidence="6">
    <location>
        <begin position="1"/>
        <end position="25"/>
    </location>
</feature>
<evidence type="ECO:0000313" key="7">
    <source>
        <dbReference type="EMBL" id="ADM09911.1"/>
    </source>
</evidence>
<dbReference type="HOGENOM" id="CLU_063465_1_0_5"/>
<feature type="chain" id="PRO_5003140529" evidence="6">
    <location>
        <begin position="26"/>
        <end position="268"/>
    </location>
</feature>
<organism evidence="7 8">
    <name type="scientific">Parvularcula bermudensis (strain ATCC BAA-594 / HTCC2503 / KCTC 12087)</name>
    <dbReference type="NCBI Taxonomy" id="314260"/>
    <lineage>
        <taxon>Bacteria</taxon>
        <taxon>Pseudomonadati</taxon>
        <taxon>Pseudomonadota</taxon>
        <taxon>Alphaproteobacteria</taxon>
        <taxon>Parvularculales</taxon>
        <taxon>Parvularculaceae</taxon>
        <taxon>Parvularcula</taxon>
    </lineage>
</organism>
<reference evidence="8" key="1">
    <citation type="submission" date="2010-08" db="EMBL/GenBank/DDBJ databases">
        <title>Genome sequence of Parvularcula bermudensis HTCC2503.</title>
        <authorList>
            <person name="Kang D.-M."/>
            <person name="Oh H.-M."/>
            <person name="Cho J.-C."/>
        </authorList>
    </citation>
    <scope>NUCLEOTIDE SEQUENCE [LARGE SCALE GENOMIC DNA]</scope>
    <source>
        <strain evidence="8">ATCC BAA-594 / HTCC2503 / KCTC 12087</strain>
    </source>
</reference>
<dbReference type="STRING" id="314260.PB2503_09289"/>
<keyword evidence="5" id="KW-0998">Cell outer membrane</keyword>
<reference evidence="7 8" key="2">
    <citation type="journal article" date="2011" name="J. Bacteriol.">
        <title>Complete genome sequence of strain HTCC2503T of Parvularcula bermudensis, the type species of the order "Parvularculales" in the class Alphaproteobacteria.</title>
        <authorList>
            <person name="Oh H.M."/>
            <person name="Kang I."/>
            <person name="Vergin K.L."/>
            <person name="Kang D."/>
            <person name="Rhee K.H."/>
            <person name="Giovannoni S.J."/>
            <person name="Cho J.C."/>
        </authorList>
    </citation>
    <scope>NUCLEOTIDE SEQUENCE [LARGE SCALE GENOMIC DNA]</scope>
    <source>
        <strain evidence="8">ATCC BAA-594 / HTCC2503 / KCTC 12087</strain>
    </source>
</reference>
<comment type="subcellular location">
    <subcellularLocation>
        <location evidence="1">Cell outer membrane</location>
    </subcellularLocation>
</comment>
<accession>E0TD88</accession>
<dbReference type="AlphaFoldDB" id="E0TD88"/>
<proteinExistence type="inferred from homology"/>
<dbReference type="GO" id="GO:0009252">
    <property type="term" value="P:peptidoglycan biosynthetic process"/>
    <property type="evidence" value="ECO:0007669"/>
    <property type="project" value="TreeGrafter"/>
</dbReference>
<evidence type="ECO:0000256" key="2">
    <source>
        <dbReference type="ARBA" id="ARBA00005722"/>
    </source>
</evidence>
<dbReference type="PANTHER" id="PTHR38776">
    <property type="entry name" value="MLTA-INTERACTING PROTEIN-RELATED"/>
    <property type="match status" value="1"/>
</dbReference>
<dbReference type="Proteomes" id="UP000001302">
    <property type="component" value="Chromosome"/>
</dbReference>
<dbReference type="GO" id="GO:0009279">
    <property type="term" value="C:cell outer membrane"/>
    <property type="evidence" value="ECO:0007669"/>
    <property type="project" value="UniProtKB-SubCell"/>
</dbReference>
<dbReference type="KEGG" id="pbr:PB2503_09289"/>
<evidence type="ECO:0000256" key="5">
    <source>
        <dbReference type="ARBA" id="ARBA00023237"/>
    </source>
</evidence>
<dbReference type="Pfam" id="PF06629">
    <property type="entry name" value="MipA"/>
    <property type="match status" value="1"/>
</dbReference>
<protein>
    <submittedName>
        <fullName evidence="7">MltA-interacting protein</fullName>
    </submittedName>
</protein>
<comment type="similarity">
    <text evidence="2">Belongs to the MipA/OmpV family.</text>
</comment>
<keyword evidence="4" id="KW-0472">Membrane</keyword>
<name>E0TD88_PARBH</name>
<dbReference type="EMBL" id="CP002156">
    <property type="protein sequence ID" value="ADM09911.1"/>
    <property type="molecule type" value="Genomic_DNA"/>
</dbReference>
<evidence type="ECO:0000256" key="4">
    <source>
        <dbReference type="ARBA" id="ARBA00023136"/>
    </source>
</evidence>
<evidence type="ECO:0000256" key="1">
    <source>
        <dbReference type="ARBA" id="ARBA00004442"/>
    </source>
</evidence>